<evidence type="ECO:0000313" key="2">
    <source>
        <dbReference type="Proteomes" id="UP000035642"/>
    </source>
</evidence>
<accession>A0A0K0CYP8</accession>
<reference evidence="3" key="2">
    <citation type="submission" date="2017-02" db="UniProtKB">
        <authorList>
            <consortium name="WormBaseParasite"/>
        </authorList>
    </citation>
    <scope>IDENTIFICATION</scope>
</reference>
<dbReference type="AlphaFoldDB" id="A0A0K0CYP8"/>
<feature type="region of interest" description="Disordered" evidence="1">
    <location>
        <begin position="1"/>
        <end position="53"/>
    </location>
</feature>
<sequence length="185" mass="20338">MAKVDPECIPPDVPEGTTDSTEDPSAQNSTGERNADGSDHPVPGTYFNGTPHIKRPQPAKVFFAPQKYGFFTLNKVEQRWRDDPEKDKKTHADDIIANVTGIGSITNSSPVFDKGWLENYKKLLGGTSSVIPPGIPPPPFMVPPAASGRDGKRIKFNDEESDENELFGMVSLNGFLYLVITLEQY</sequence>
<feature type="compositionally biased region" description="Polar residues" evidence="1">
    <location>
        <begin position="17"/>
        <end position="32"/>
    </location>
</feature>
<evidence type="ECO:0000256" key="1">
    <source>
        <dbReference type="SAM" id="MobiDB-lite"/>
    </source>
</evidence>
<proteinExistence type="predicted"/>
<reference evidence="2" key="1">
    <citation type="submission" date="2012-09" db="EMBL/GenBank/DDBJ databases">
        <authorList>
            <person name="Martin A.A."/>
        </authorList>
    </citation>
    <scope>NUCLEOTIDE SEQUENCE</scope>
</reference>
<dbReference type="Proteomes" id="UP000035642">
    <property type="component" value="Unassembled WGS sequence"/>
</dbReference>
<dbReference type="WBParaSite" id="ACAC_0000279101-mRNA-1">
    <property type="protein sequence ID" value="ACAC_0000279101-mRNA-1"/>
    <property type="gene ID" value="ACAC_0000279101"/>
</dbReference>
<evidence type="ECO:0000313" key="3">
    <source>
        <dbReference type="WBParaSite" id="ACAC_0000279101-mRNA-1"/>
    </source>
</evidence>
<name>A0A0K0CYP8_ANGCA</name>
<organism evidence="2 3">
    <name type="scientific">Angiostrongylus cantonensis</name>
    <name type="common">Rat lungworm</name>
    <dbReference type="NCBI Taxonomy" id="6313"/>
    <lineage>
        <taxon>Eukaryota</taxon>
        <taxon>Metazoa</taxon>
        <taxon>Ecdysozoa</taxon>
        <taxon>Nematoda</taxon>
        <taxon>Chromadorea</taxon>
        <taxon>Rhabditida</taxon>
        <taxon>Rhabditina</taxon>
        <taxon>Rhabditomorpha</taxon>
        <taxon>Strongyloidea</taxon>
        <taxon>Metastrongylidae</taxon>
        <taxon>Angiostrongylus</taxon>
    </lineage>
</organism>
<keyword evidence="2" id="KW-1185">Reference proteome</keyword>
<protein>
    <submittedName>
        <fullName evidence="3">Sequence orphan</fullName>
    </submittedName>
</protein>